<sequence>MSVLTYCKIEEMTVSPKMLGYLNRIESKVDFGNLLAGSVAATQFIELFSGRVSTGKRLKAIYEHDWDSFGQAMMSTHRLTRNEVNKVADEARVYSSYMESKFWSCVYEATR</sequence>
<gene>
    <name evidence="1" type="ORF">MD535_24455</name>
</gene>
<name>A0A9X3CTG8_9VIBR</name>
<proteinExistence type="predicted"/>
<dbReference type="Proteomes" id="UP001155587">
    <property type="component" value="Unassembled WGS sequence"/>
</dbReference>
<reference evidence="1" key="1">
    <citation type="submission" date="2022-02" db="EMBL/GenBank/DDBJ databases">
        <title>Vibrio sp. nov, a new bacterium isolated from seawater.</title>
        <authorList>
            <person name="Yuan Y."/>
        </authorList>
    </citation>
    <scope>NUCLEOTIDE SEQUENCE</scope>
    <source>
        <strain evidence="1">ZSDZ65</strain>
    </source>
</reference>
<accession>A0A9X3CTG8</accession>
<dbReference type="AlphaFoldDB" id="A0A9X3CTG8"/>
<comment type="caution">
    <text evidence="1">The sequence shown here is derived from an EMBL/GenBank/DDBJ whole genome shotgun (WGS) entry which is preliminary data.</text>
</comment>
<evidence type="ECO:0000313" key="2">
    <source>
        <dbReference type="Proteomes" id="UP001155587"/>
    </source>
</evidence>
<dbReference type="EMBL" id="JAKRRY010000066">
    <property type="protein sequence ID" value="MCW8349143.1"/>
    <property type="molecule type" value="Genomic_DNA"/>
</dbReference>
<keyword evidence="2" id="KW-1185">Reference proteome</keyword>
<protein>
    <submittedName>
        <fullName evidence="1">Uncharacterized protein</fullName>
    </submittedName>
</protein>
<evidence type="ECO:0000313" key="1">
    <source>
        <dbReference type="EMBL" id="MCW8349143.1"/>
    </source>
</evidence>
<dbReference type="RefSeq" id="WP_265677793.1">
    <property type="nucleotide sequence ID" value="NZ_JAKRRY010000066.1"/>
</dbReference>
<organism evidence="1 2">
    <name type="scientific">Vibrio qingdaonensis</name>
    <dbReference type="NCBI Taxonomy" id="2829491"/>
    <lineage>
        <taxon>Bacteria</taxon>
        <taxon>Pseudomonadati</taxon>
        <taxon>Pseudomonadota</taxon>
        <taxon>Gammaproteobacteria</taxon>
        <taxon>Vibrionales</taxon>
        <taxon>Vibrionaceae</taxon>
        <taxon>Vibrio</taxon>
    </lineage>
</organism>